<proteinExistence type="predicted"/>
<dbReference type="RefSeq" id="WP_184258938.1">
    <property type="nucleotide sequence ID" value="NZ_JACHIO010000021.1"/>
</dbReference>
<gene>
    <name evidence="2" type="ORF">HDF15_004243</name>
</gene>
<dbReference type="SUPFAM" id="SSF48452">
    <property type="entry name" value="TPR-like"/>
    <property type="match status" value="1"/>
</dbReference>
<dbReference type="Gene3D" id="1.25.40.10">
    <property type="entry name" value="Tetratricopeptide repeat domain"/>
    <property type="match status" value="1"/>
</dbReference>
<comment type="caution">
    <text evidence="2">The sequence shown here is derived from an EMBL/GenBank/DDBJ whole genome shotgun (WGS) entry which is preliminary data.</text>
</comment>
<protein>
    <submittedName>
        <fullName evidence="2">Tetratricopeptide (TPR) repeat protein</fullName>
    </submittedName>
</protein>
<sequence>MSFFNLFGKSKSSTPKAEPTPKPMPSPTTQETVTLPAGTLLQRAPEPAPAKRSEDTPATVRAYDEFGREVLIPVEAWRSSVLPAALERVKDDPNQLYNLIVDALQLRLASDMLPAAERLHEIDPLPERGTTIYGIVLMESGDPLAASRLFESYLAQKGSSGVVLTNLAKAQTALGQEAEAEATLWRALEADPNQENGLGWYIAMAREHGGEEAYIEAMHRAADLPSAWRPQVWLARAALEHNDVPQAMTFYGQALERAGRPAPLVLLQSMSGDLGQTGHLREALALTRPAYEAKIHGLTVGNNLIKASLDLGEIGTARAMVEELYTLNHPDWADNLHFWEMEIRRRELSQNGLQPESLPEPKVTTYSIEGPVWSPSNAPSRILFALPAPRRAKVVFLGSSVTGQQPQQSFAGQLPDAPGRLSRALPLFLAESTFLHLGLDTDTIIPWVERGGFAIVSAPWGEQESLEYAHKTNSDAAISVHIHCVEQTAEVTLRIIRAQPESTEPAVFAEFTVPFSFEQAGTGALGIWSQLANRLVQLFGNTPAAVEPSRYTLPGNNGLGTYLLRLEQLLAVRCAGSEDEAMNSLSGLREIVRGELDLALSTPHSLPARLILHETLLRLRDLQPHIAAEFRQPTELLQQRYSLPDSQANAILERQLRAIYGGEGSTSEAA</sequence>
<reference evidence="2 3" key="1">
    <citation type="submission" date="2020-08" db="EMBL/GenBank/DDBJ databases">
        <title>Genomic Encyclopedia of Type Strains, Phase IV (KMG-V): Genome sequencing to study the core and pangenomes of soil and plant-associated prokaryotes.</title>
        <authorList>
            <person name="Whitman W."/>
        </authorList>
    </citation>
    <scope>NUCLEOTIDE SEQUENCE [LARGE SCALE GENOMIC DNA]</scope>
    <source>
        <strain evidence="2 3">X5P3</strain>
    </source>
</reference>
<dbReference type="InterPro" id="IPR011990">
    <property type="entry name" value="TPR-like_helical_dom_sf"/>
</dbReference>
<feature type="region of interest" description="Disordered" evidence="1">
    <location>
        <begin position="1"/>
        <end position="58"/>
    </location>
</feature>
<accession>A0A7W7ZTL0</accession>
<evidence type="ECO:0000313" key="3">
    <source>
        <dbReference type="Proteomes" id="UP000584867"/>
    </source>
</evidence>
<organism evidence="2 3">
    <name type="scientific">Granulicella mallensis</name>
    <dbReference type="NCBI Taxonomy" id="940614"/>
    <lineage>
        <taxon>Bacteria</taxon>
        <taxon>Pseudomonadati</taxon>
        <taxon>Acidobacteriota</taxon>
        <taxon>Terriglobia</taxon>
        <taxon>Terriglobales</taxon>
        <taxon>Acidobacteriaceae</taxon>
        <taxon>Granulicella</taxon>
    </lineage>
</organism>
<dbReference type="Proteomes" id="UP000584867">
    <property type="component" value="Unassembled WGS sequence"/>
</dbReference>
<evidence type="ECO:0000313" key="2">
    <source>
        <dbReference type="EMBL" id="MBB5065873.1"/>
    </source>
</evidence>
<name>A0A7W7ZTL0_9BACT</name>
<evidence type="ECO:0000256" key="1">
    <source>
        <dbReference type="SAM" id="MobiDB-lite"/>
    </source>
</evidence>
<dbReference type="Pfam" id="PF14559">
    <property type="entry name" value="TPR_19"/>
    <property type="match status" value="1"/>
</dbReference>
<dbReference type="EMBL" id="JACHIO010000021">
    <property type="protein sequence ID" value="MBB5065873.1"/>
    <property type="molecule type" value="Genomic_DNA"/>
</dbReference>
<dbReference type="AlphaFoldDB" id="A0A7W7ZTL0"/>